<evidence type="ECO:0000313" key="2">
    <source>
        <dbReference type="EMBL" id="SJM96008.1"/>
    </source>
</evidence>
<protein>
    <recommendedName>
        <fullName evidence="4">Transmembrane protein</fullName>
    </recommendedName>
</protein>
<evidence type="ECO:0000256" key="1">
    <source>
        <dbReference type="SAM" id="Phobius"/>
    </source>
</evidence>
<keyword evidence="1" id="KW-0812">Transmembrane</keyword>
<feature type="transmembrane region" description="Helical" evidence="1">
    <location>
        <begin position="12"/>
        <end position="38"/>
    </location>
</feature>
<dbReference type="EMBL" id="FUKJ01000449">
    <property type="protein sequence ID" value="SJM96008.1"/>
    <property type="molecule type" value="Genomic_DNA"/>
</dbReference>
<dbReference type="Pfam" id="PF16137">
    <property type="entry name" value="DUF4845"/>
    <property type="match status" value="1"/>
</dbReference>
<dbReference type="InterPro" id="IPR032314">
    <property type="entry name" value="DUF4845"/>
</dbReference>
<name>A0A1R4HID1_9GAMM</name>
<accession>A0A1R4HID1</accession>
<dbReference type="RefSeq" id="WP_087148493.1">
    <property type="nucleotide sequence ID" value="NZ_FUKJ01000449.1"/>
</dbReference>
<dbReference type="OrthoDB" id="5569427at2"/>
<dbReference type="AlphaFoldDB" id="A0A1R4HID1"/>
<keyword evidence="1" id="KW-1133">Transmembrane helix</keyword>
<keyword evidence="3" id="KW-1185">Reference proteome</keyword>
<reference evidence="3" key="1">
    <citation type="submission" date="2017-02" db="EMBL/GenBank/DDBJ databases">
        <authorList>
            <person name="Daims H."/>
        </authorList>
    </citation>
    <scope>NUCLEOTIDE SEQUENCE [LARGE SCALE GENOMIC DNA]</scope>
</reference>
<evidence type="ECO:0000313" key="3">
    <source>
        <dbReference type="Proteomes" id="UP000195442"/>
    </source>
</evidence>
<evidence type="ECO:0008006" key="4">
    <source>
        <dbReference type="Google" id="ProtNLM"/>
    </source>
</evidence>
<proteinExistence type="predicted"/>
<dbReference type="Proteomes" id="UP000195442">
    <property type="component" value="Unassembled WGS sequence"/>
</dbReference>
<organism evidence="2 3">
    <name type="scientific">Crenothrix polyspora</name>
    <dbReference type="NCBI Taxonomy" id="360316"/>
    <lineage>
        <taxon>Bacteria</taxon>
        <taxon>Pseudomonadati</taxon>
        <taxon>Pseudomonadota</taxon>
        <taxon>Gammaproteobacteria</taxon>
        <taxon>Methylococcales</taxon>
        <taxon>Crenotrichaceae</taxon>
        <taxon>Crenothrix</taxon>
    </lineage>
</organism>
<gene>
    <name evidence="2" type="ORF">CRENPOLYSF2_820007</name>
</gene>
<sequence>MKLSPNRQQGLTLISTLLLLGLIGFFVLLGVKVIPVYLDHSKVANALSALEKSGNIVEGQTEFEIRNNLAKRFNLNYVYDVTQDDIKITKYGSYLKVAIQYEVVKKLVGNLSVLAEFNDVIEVGQK</sequence>
<keyword evidence="1" id="KW-0472">Membrane</keyword>